<evidence type="ECO:0000256" key="2">
    <source>
        <dbReference type="SAM" id="Phobius"/>
    </source>
</evidence>
<keyword evidence="2" id="KW-0812">Transmembrane</keyword>
<keyword evidence="4" id="KW-1185">Reference proteome</keyword>
<dbReference type="EMBL" id="JACGCM010002050">
    <property type="protein sequence ID" value="KAF6145601.1"/>
    <property type="molecule type" value="Genomic_DNA"/>
</dbReference>
<evidence type="ECO:0008006" key="5">
    <source>
        <dbReference type="Google" id="ProtNLM"/>
    </source>
</evidence>
<dbReference type="PANTHER" id="PTHR46033">
    <property type="entry name" value="PROTEIN MAIN-LIKE 2"/>
    <property type="match status" value="1"/>
</dbReference>
<evidence type="ECO:0000313" key="4">
    <source>
        <dbReference type="Proteomes" id="UP000541444"/>
    </source>
</evidence>
<dbReference type="InterPro" id="IPR044824">
    <property type="entry name" value="MAIN-like"/>
</dbReference>
<organism evidence="3 4">
    <name type="scientific">Kingdonia uniflora</name>
    <dbReference type="NCBI Taxonomy" id="39325"/>
    <lineage>
        <taxon>Eukaryota</taxon>
        <taxon>Viridiplantae</taxon>
        <taxon>Streptophyta</taxon>
        <taxon>Embryophyta</taxon>
        <taxon>Tracheophyta</taxon>
        <taxon>Spermatophyta</taxon>
        <taxon>Magnoliopsida</taxon>
        <taxon>Ranunculales</taxon>
        <taxon>Circaeasteraceae</taxon>
        <taxon>Kingdonia</taxon>
    </lineage>
</organism>
<evidence type="ECO:0000313" key="3">
    <source>
        <dbReference type="EMBL" id="KAF6145601.1"/>
    </source>
</evidence>
<keyword evidence="2" id="KW-1133">Transmembrane helix</keyword>
<name>A0A7J7LSG4_9MAGN</name>
<feature type="region of interest" description="Disordered" evidence="1">
    <location>
        <begin position="249"/>
        <end position="293"/>
    </location>
</feature>
<proteinExistence type="predicted"/>
<dbReference type="GO" id="GO:0010073">
    <property type="term" value="P:meristem maintenance"/>
    <property type="evidence" value="ECO:0007669"/>
    <property type="project" value="InterPro"/>
</dbReference>
<dbReference type="AlphaFoldDB" id="A0A7J7LSG4"/>
<accession>A0A7J7LSG4</accession>
<feature type="transmembrane region" description="Helical" evidence="2">
    <location>
        <begin position="12"/>
        <end position="29"/>
    </location>
</feature>
<reference evidence="3 4" key="1">
    <citation type="journal article" date="2020" name="IScience">
        <title>Genome Sequencing of the Endangered Kingdonia uniflora (Circaeasteraceae, Ranunculales) Reveals Potential Mechanisms of Evolutionary Specialization.</title>
        <authorList>
            <person name="Sun Y."/>
            <person name="Deng T."/>
            <person name="Zhang A."/>
            <person name="Moore M.J."/>
            <person name="Landis J.B."/>
            <person name="Lin N."/>
            <person name="Zhang H."/>
            <person name="Zhang X."/>
            <person name="Huang J."/>
            <person name="Zhang X."/>
            <person name="Sun H."/>
            <person name="Wang H."/>
        </authorList>
    </citation>
    <scope>NUCLEOTIDE SEQUENCE [LARGE SCALE GENOMIC DNA]</scope>
    <source>
        <strain evidence="3">TB1705</strain>
        <tissue evidence="3">Leaf</tissue>
    </source>
</reference>
<protein>
    <recommendedName>
        <fullName evidence="5">Aminotransferase-like plant mobile domain-containing protein</fullName>
    </recommendedName>
</protein>
<comment type="caution">
    <text evidence="3">The sequence shown here is derived from an EMBL/GenBank/DDBJ whole genome shotgun (WGS) entry which is preliminary data.</text>
</comment>
<sequence length="293" mass="33299">MYLTIEADWEDDIAIGHICILFLMGYLWFQTANDTIPLGYLAVVANLDEVAQYDWGYAILTSLYHSLNIAVTTESAITRFSQLLEYCFYEYCGVGHPIVKEVVKYLIDHRTIETIAWRPWLESAVSELDDVRTTSLLSRKRMPLQVLNGKCEYYLGNRCWRQLTGTAGEEQETYASYWAEETAEVDHLLTDSQRMGNIDMFGPSTFRAESVQDAQRLQELTDENVTLRRHLDSVDDQLYAHDLHLRKGRDVRGVPLPPGGGAKMRQCRSGPRTRGGGTSRRGRGTGDNYGPTQ</sequence>
<keyword evidence="2" id="KW-0472">Membrane</keyword>
<dbReference type="PANTHER" id="PTHR46033:SF8">
    <property type="entry name" value="PROTEIN MAINTENANCE OF MERISTEMS-LIKE"/>
    <property type="match status" value="1"/>
</dbReference>
<dbReference type="Proteomes" id="UP000541444">
    <property type="component" value="Unassembled WGS sequence"/>
</dbReference>
<gene>
    <name evidence="3" type="ORF">GIB67_037634</name>
</gene>
<evidence type="ECO:0000256" key="1">
    <source>
        <dbReference type="SAM" id="MobiDB-lite"/>
    </source>
</evidence>